<dbReference type="VEuPathDB" id="FungiDB:jhhlp_001749"/>
<evidence type="ECO:0000313" key="5">
    <source>
        <dbReference type="Proteomes" id="UP000233524"/>
    </source>
</evidence>
<evidence type="ECO:0000259" key="3">
    <source>
        <dbReference type="Pfam" id="PF00326"/>
    </source>
</evidence>
<dbReference type="GO" id="GO:0008236">
    <property type="term" value="F:serine-type peptidase activity"/>
    <property type="evidence" value="ECO:0007669"/>
    <property type="project" value="InterPro"/>
</dbReference>
<dbReference type="Gene3D" id="1.20.1440.110">
    <property type="entry name" value="acylaminoacyl peptidase"/>
    <property type="match status" value="1"/>
</dbReference>
<organism evidence="4 5">
    <name type="scientific">Lomentospora prolificans</name>
    <dbReference type="NCBI Taxonomy" id="41688"/>
    <lineage>
        <taxon>Eukaryota</taxon>
        <taxon>Fungi</taxon>
        <taxon>Dikarya</taxon>
        <taxon>Ascomycota</taxon>
        <taxon>Pezizomycotina</taxon>
        <taxon>Sordariomycetes</taxon>
        <taxon>Hypocreomycetidae</taxon>
        <taxon>Microascales</taxon>
        <taxon>Microascaceae</taxon>
        <taxon>Lomentospora</taxon>
    </lineage>
</organism>
<comment type="caution">
    <text evidence="4">The sequence shown here is derived from an EMBL/GenBank/DDBJ whole genome shotgun (WGS) entry which is preliminary data.</text>
</comment>
<proteinExistence type="predicted"/>
<dbReference type="STRING" id="41688.A0A2N3NH47"/>
<dbReference type="Proteomes" id="UP000233524">
    <property type="component" value="Unassembled WGS sequence"/>
</dbReference>
<comment type="pathway">
    <text evidence="1">Mycotoxin biosynthesis.</text>
</comment>
<evidence type="ECO:0000256" key="2">
    <source>
        <dbReference type="ARBA" id="ARBA00022801"/>
    </source>
</evidence>
<keyword evidence="2" id="KW-0378">Hydrolase</keyword>
<dbReference type="EMBL" id="NLAX01000005">
    <property type="protein sequence ID" value="PKS11760.1"/>
    <property type="molecule type" value="Genomic_DNA"/>
</dbReference>
<sequence>MHQFFPGVFFNFETVRIAGMVSAGGAELAECLDAVGLIRDNDPESWHLAWAQQARKAEALAEEARISGNRIAAKNALLRASNYTRASYYMLPGDGPLRRDPRLLPLAERSVKLFRDATEFFDESTVRPLQIEYDGHKLPGYLYLPPSWRRLPGRKTPVIVCNSGADGLSEEIYFFAPAAALELGYAAITYEGPGQGLTLHRDGLLFRPDWEIVAGAVFDHLEILNATEPELQLDLDHVAIWGTSLGGYFALRAAAGDERFKACVAIDPVHDFWDFATTQIPRPVLAGWERGWISDSVIDTVVGITMRFVFQMKWNINLSSLIFGIPRPSQIMKAMKAYTLRLPGGESLLSKVRCPVFVSGASNSLYLDVSDHTKAVYNGLTNLKMGVDKELWVAEIPGEGGLQAKVGALALSNQRVFRFLDKHFGIIREDL</sequence>
<dbReference type="PANTHER" id="PTHR22946">
    <property type="entry name" value="DIENELACTONE HYDROLASE DOMAIN-CONTAINING PROTEIN-RELATED"/>
    <property type="match status" value="1"/>
</dbReference>
<dbReference type="InterPro" id="IPR029058">
    <property type="entry name" value="AB_hydrolase_fold"/>
</dbReference>
<name>A0A2N3NH47_9PEZI</name>
<keyword evidence="5" id="KW-1185">Reference proteome</keyword>
<protein>
    <recommendedName>
        <fullName evidence="3">Peptidase S9 prolyl oligopeptidase catalytic domain-containing protein</fullName>
    </recommendedName>
</protein>
<dbReference type="Gene3D" id="3.40.50.1820">
    <property type="entry name" value="alpha/beta hydrolase"/>
    <property type="match status" value="1"/>
</dbReference>
<dbReference type="GO" id="GO:0006508">
    <property type="term" value="P:proteolysis"/>
    <property type="evidence" value="ECO:0007669"/>
    <property type="project" value="InterPro"/>
</dbReference>
<feature type="domain" description="Peptidase S9 prolyl oligopeptidase catalytic" evidence="3">
    <location>
        <begin position="224"/>
        <end position="278"/>
    </location>
</feature>
<evidence type="ECO:0000256" key="1">
    <source>
        <dbReference type="ARBA" id="ARBA00004685"/>
    </source>
</evidence>
<dbReference type="Pfam" id="PF00326">
    <property type="entry name" value="Peptidase_S9"/>
    <property type="match status" value="1"/>
</dbReference>
<dbReference type="InParanoid" id="A0A2N3NH47"/>
<dbReference type="InterPro" id="IPR001375">
    <property type="entry name" value="Peptidase_S9_cat"/>
</dbReference>
<dbReference type="SUPFAM" id="SSF53474">
    <property type="entry name" value="alpha/beta-Hydrolases"/>
    <property type="match status" value="1"/>
</dbReference>
<dbReference type="AlphaFoldDB" id="A0A2N3NH47"/>
<evidence type="ECO:0000313" key="4">
    <source>
        <dbReference type="EMBL" id="PKS11760.1"/>
    </source>
</evidence>
<gene>
    <name evidence="4" type="ORF">jhhlp_001749</name>
</gene>
<dbReference type="InterPro" id="IPR050261">
    <property type="entry name" value="FrsA_esterase"/>
</dbReference>
<dbReference type="OrthoDB" id="249703at2759"/>
<dbReference type="PANTHER" id="PTHR22946:SF13">
    <property type="entry name" value="ALPHA_BETA HYDROLASE PSOB"/>
    <property type="match status" value="1"/>
</dbReference>
<accession>A0A2N3NH47</accession>
<reference evidence="4 5" key="1">
    <citation type="journal article" date="2017" name="G3 (Bethesda)">
        <title>First Draft Genome Sequence of the Pathogenic Fungus Lomentospora prolificans (Formerly Scedosporium prolificans).</title>
        <authorList>
            <person name="Luo R."/>
            <person name="Zimin A."/>
            <person name="Workman R."/>
            <person name="Fan Y."/>
            <person name="Pertea G."/>
            <person name="Grossman N."/>
            <person name="Wear M.P."/>
            <person name="Jia B."/>
            <person name="Miller H."/>
            <person name="Casadevall A."/>
            <person name="Timp W."/>
            <person name="Zhang S.X."/>
            <person name="Salzberg S.L."/>
        </authorList>
    </citation>
    <scope>NUCLEOTIDE SEQUENCE [LARGE SCALE GENOMIC DNA]</scope>
    <source>
        <strain evidence="4 5">JHH-5317</strain>
    </source>
</reference>